<dbReference type="GO" id="GO:0046872">
    <property type="term" value="F:metal ion binding"/>
    <property type="evidence" value="ECO:0007669"/>
    <property type="project" value="UniProtKB-KW"/>
</dbReference>
<keyword evidence="5 8" id="KW-0378">Hydrolase</keyword>
<dbReference type="Pfam" id="PF08533">
    <property type="entry name" value="Glyco_hydro_42C"/>
    <property type="match status" value="1"/>
</dbReference>
<evidence type="ECO:0000256" key="10">
    <source>
        <dbReference type="PIRSR" id="PIRSR001084-2"/>
    </source>
</evidence>
<dbReference type="InterPro" id="IPR017853">
    <property type="entry name" value="GH"/>
</dbReference>
<keyword evidence="6 11" id="KW-0862">Zinc</keyword>
<dbReference type="InterPro" id="IPR013738">
    <property type="entry name" value="Beta_galactosidase_Trimer"/>
</dbReference>
<evidence type="ECO:0000256" key="9">
    <source>
        <dbReference type="PIRSR" id="PIRSR001084-1"/>
    </source>
</evidence>
<feature type="binding site" evidence="11">
    <location>
        <position position="158"/>
    </location>
    <ligand>
        <name>Zn(2+)</name>
        <dbReference type="ChEBI" id="CHEBI:29105"/>
    </ligand>
</feature>
<dbReference type="Gene3D" id="3.40.50.880">
    <property type="match status" value="1"/>
</dbReference>
<feature type="binding site" evidence="11">
    <location>
        <position position="155"/>
    </location>
    <ligand>
        <name>Zn(2+)</name>
        <dbReference type="ChEBI" id="CHEBI:29105"/>
    </ligand>
</feature>
<dbReference type="PATRIC" id="fig|1195236.3.peg.4939"/>
<dbReference type="InterPro" id="IPR003476">
    <property type="entry name" value="Glyco_hydro_42"/>
</dbReference>
<dbReference type="PIRSF" id="PIRSF001084">
    <property type="entry name" value="B-galactosidase"/>
    <property type="match status" value="1"/>
</dbReference>
<feature type="active site" description="Proton donor" evidence="9">
    <location>
        <position position="144"/>
    </location>
</feature>
<dbReference type="SUPFAM" id="SSF51445">
    <property type="entry name" value="(Trans)glycosidases"/>
    <property type="match status" value="1"/>
</dbReference>
<evidence type="ECO:0000259" key="13">
    <source>
        <dbReference type="Pfam" id="PF08532"/>
    </source>
</evidence>
<evidence type="ECO:0000259" key="14">
    <source>
        <dbReference type="Pfam" id="PF08533"/>
    </source>
</evidence>
<feature type="domain" description="Glycoside hydrolase family 42 N-terminal" evidence="12">
    <location>
        <begin position="8"/>
        <end position="380"/>
    </location>
</feature>
<dbReference type="RefSeq" id="WP_004629945.1">
    <property type="nucleotide sequence ID" value="NZ_AORV01000065.1"/>
</dbReference>
<dbReference type="InterPro" id="IPR013739">
    <property type="entry name" value="Beta_galactosidase_C"/>
</dbReference>
<feature type="binding site" evidence="11">
    <location>
        <position position="153"/>
    </location>
    <ligand>
        <name>Zn(2+)</name>
        <dbReference type="ChEBI" id="CHEBI:29105"/>
    </ligand>
</feature>
<feature type="domain" description="Beta-galactosidase trimerisation" evidence="13">
    <location>
        <begin position="394"/>
        <end position="599"/>
    </location>
</feature>
<sequence length="670" mass="77150">MSIFFGVDYYPEHWPRERWETDASMMREMGLQVARLGEFSWARFEPRMGEFHFEWLDEAIEILGKNGISTVLGTPTAAPPAWIIEQNPEILPVDSDGLVKSFGGRHHDCQSNPAYREHVGRLVTAMAGHYRDNPDVIGWQIDNELGNSHENLCMCDSCKAHFQQWLKKKYKNVETLNREWGTCFWSQDYDKFEQVPVPRKTPTAHNPSLLLDWKRFCSDLIVDFQDFQVDIIREICPHHFITHNMMGLYDKTNYFDLGRNLDFASNDQYPTGYYFESGEGQPDFEISACLDFIRGVKKKNFWMMELEAGPTGGAIIGRTPRPGQLRLWTMHCVAHGADTIVYFRWRTCTVGTEQYWHGILPHSGIPGRRYEELKKTIAEMVPVMEDIHGVVTKAQVAVLFSYDQDWAFQIQPHHPELSYVDQIKKYYDGFYKRNVLMDFISEKDDFSAYRLVIAPLQILMTPELEEKFENYVSNGGNLVLTMRTGVKNINSVCELDRELPGNLGRLSGLVIRDYDCLLDMEVEVEWKNGRERGKARKWCDIVTLKGAEVLAEYKEEFYKDTPAITVNGFGKGKAFYIATEPDGPLMDRLADYLISELSLPNWGASPDGVELTVRNGRKNDYMFAINHTNKAQSLKIDQTWRPVSPGCQGMVREYGVEIFARAAREDKNGQ</sequence>
<feature type="binding site" evidence="10">
    <location>
        <position position="143"/>
    </location>
    <ligand>
        <name>substrate</name>
    </ligand>
</feature>
<evidence type="ECO:0000256" key="6">
    <source>
        <dbReference type="ARBA" id="ARBA00022833"/>
    </source>
</evidence>
<dbReference type="Gene3D" id="3.20.20.80">
    <property type="entry name" value="Glycosidases"/>
    <property type="match status" value="1"/>
</dbReference>
<dbReference type="STRING" id="1195236.CTER_4754"/>
<keyword evidence="16" id="KW-1185">Reference proteome</keyword>
<keyword evidence="4 11" id="KW-0479">Metal-binding</keyword>
<feature type="binding site" evidence="11">
    <location>
        <position position="109"/>
    </location>
    <ligand>
        <name>Zn(2+)</name>
        <dbReference type="ChEBI" id="CHEBI:29105"/>
    </ligand>
</feature>
<evidence type="ECO:0000256" key="5">
    <source>
        <dbReference type="ARBA" id="ARBA00022801"/>
    </source>
</evidence>
<dbReference type="InterPro" id="IPR013780">
    <property type="entry name" value="Glyco_hydro_b"/>
</dbReference>
<dbReference type="InterPro" id="IPR013529">
    <property type="entry name" value="Glyco_hydro_42_N"/>
</dbReference>
<dbReference type="CDD" id="cd03143">
    <property type="entry name" value="A4_beta-galactosidase_middle_domain"/>
    <property type="match status" value="1"/>
</dbReference>
<organism evidence="15 16">
    <name type="scientific">Ruminiclostridium cellobioparum subsp. termitidis CT1112</name>
    <dbReference type="NCBI Taxonomy" id="1195236"/>
    <lineage>
        <taxon>Bacteria</taxon>
        <taxon>Bacillati</taxon>
        <taxon>Bacillota</taxon>
        <taxon>Clostridia</taxon>
        <taxon>Eubacteriales</taxon>
        <taxon>Oscillospiraceae</taxon>
        <taxon>Ruminiclostridium</taxon>
    </lineage>
</organism>
<keyword evidence="7 8" id="KW-0326">Glycosidase</keyword>
<comment type="similarity">
    <text evidence="2 8">Belongs to the glycosyl hydrolase 42 family.</text>
</comment>
<comment type="catalytic activity">
    <reaction evidence="1 8">
        <text>Hydrolysis of terminal non-reducing beta-D-galactose residues in beta-D-galactosides.</text>
        <dbReference type="EC" id="3.2.1.23"/>
    </reaction>
</comment>
<evidence type="ECO:0000256" key="11">
    <source>
        <dbReference type="PIRSR" id="PIRSR001084-3"/>
    </source>
</evidence>
<evidence type="ECO:0000256" key="1">
    <source>
        <dbReference type="ARBA" id="ARBA00001412"/>
    </source>
</evidence>
<feature type="domain" description="Beta-galactosidase C-terminal" evidence="14">
    <location>
        <begin position="608"/>
        <end position="638"/>
    </location>
</feature>
<accession>S0FKF0</accession>
<protein>
    <recommendedName>
        <fullName evidence="3 8">Beta-galactosidase</fullName>
        <shortName evidence="8">Beta-gal</shortName>
        <ecNumber evidence="3 8">3.2.1.23</ecNumber>
    </recommendedName>
</protein>
<feature type="binding site" evidence="10">
    <location>
        <position position="105"/>
    </location>
    <ligand>
        <name>substrate</name>
    </ligand>
</feature>
<dbReference type="SUPFAM" id="SSF52317">
    <property type="entry name" value="Class I glutamine amidotransferase-like"/>
    <property type="match status" value="1"/>
</dbReference>
<dbReference type="EC" id="3.2.1.23" evidence="3 8"/>
<reference evidence="15 16" key="1">
    <citation type="journal article" date="2013" name="Genome Announc.">
        <title>Draft Genome Sequence of the Cellulolytic, Mesophilic, Anaerobic Bacterium Clostridium termitidis Strain CT1112 (DSM 5398).</title>
        <authorList>
            <person name="Lal S."/>
            <person name="Ramachandran U."/>
            <person name="Zhang X."/>
            <person name="Munir R."/>
            <person name="Sparling R."/>
            <person name="Levin D.B."/>
        </authorList>
    </citation>
    <scope>NUCLEOTIDE SEQUENCE [LARGE SCALE GENOMIC DNA]</scope>
    <source>
        <strain evidence="15 16">CT1112</strain>
    </source>
</reference>
<dbReference type="GO" id="GO:0009341">
    <property type="term" value="C:beta-galactosidase complex"/>
    <property type="evidence" value="ECO:0007669"/>
    <property type="project" value="InterPro"/>
</dbReference>
<evidence type="ECO:0000256" key="2">
    <source>
        <dbReference type="ARBA" id="ARBA00005940"/>
    </source>
</evidence>
<dbReference type="PANTHER" id="PTHR36447">
    <property type="entry name" value="BETA-GALACTOSIDASE GANA"/>
    <property type="match status" value="1"/>
</dbReference>
<dbReference type="GO" id="GO:0006012">
    <property type="term" value="P:galactose metabolic process"/>
    <property type="evidence" value="ECO:0007669"/>
    <property type="project" value="InterPro"/>
</dbReference>
<evidence type="ECO:0000256" key="3">
    <source>
        <dbReference type="ARBA" id="ARBA00012756"/>
    </source>
</evidence>
<feature type="active site" description="Nucleophile" evidence="9">
    <location>
        <position position="305"/>
    </location>
</feature>
<evidence type="ECO:0000313" key="15">
    <source>
        <dbReference type="EMBL" id="EMS69669.1"/>
    </source>
</evidence>
<evidence type="ECO:0000313" key="16">
    <source>
        <dbReference type="Proteomes" id="UP000014155"/>
    </source>
</evidence>
<dbReference type="Proteomes" id="UP000014155">
    <property type="component" value="Unassembled WGS sequence"/>
</dbReference>
<dbReference type="InterPro" id="IPR029062">
    <property type="entry name" value="Class_I_gatase-like"/>
</dbReference>
<gene>
    <name evidence="15" type="ORF">CTER_4754</name>
</gene>
<dbReference type="Pfam" id="PF08532">
    <property type="entry name" value="Glyco_hydro_42M"/>
    <property type="match status" value="1"/>
</dbReference>
<evidence type="ECO:0000256" key="8">
    <source>
        <dbReference type="PIRNR" id="PIRNR001084"/>
    </source>
</evidence>
<dbReference type="EMBL" id="AORV01000065">
    <property type="protein sequence ID" value="EMS69669.1"/>
    <property type="molecule type" value="Genomic_DNA"/>
</dbReference>
<name>S0FKF0_RUMCE</name>
<comment type="caution">
    <text evidence="15">The sequence shown here is derived from an EMBL/GenBank/DDBJ whole genome shotgun (WGS) entry which is preliminary data.</text>
</comment>
<proteinExistence type="inferred from homology"/>
<dbReference type="GO" id="GO:0004565">
    <property type="term" value="F:beta-galactosidase activity"/>
    <property type="evidence" value="ECO:0007669"/>
    <property type="project" value="UniProtKB-EC"/>
</dbReference>
<dbReference type="AlphaFoldDB" id="S0FKF0"/>
<dbReference type="Gene3D" id="2.60.40.1180">
    <property type="entry name" value="Golgi alpha-mannosidase II"/>
    <property type="match status" value="1"/>
</dbReference>
<evidence type="ECO:0000259" key="12">
    <source>
        <dbReference type="Pfam" id="PF02449"/>
    </source>
</evidence>
<dbReference type="PANTHER" id="PTHR36447:SF2">
    <property type="entry name" value="BETA-GALACTOSIDASE YESZ"/>
    <property type="match status" value="1"/>
</dbReference>
<dbReference type="Pfam" id="PF02449">
    <property type="entry name" value="Glyco_hydro_42"/>
    <property type="match status" value="1"/>
</dbReference>
<evidence type="ECO:0000256" key="7">
    <source>
        <dbReference type="ARBA" id="ARBA00023295"/>
    </source>
</evidence>
<evidence type="ECO:0000256" key="4">
    <source>
        <dbReference type="ARBA" id="ARBA00022723"/>
    </source>
</evidence>
<dbReference type="eggNOG" id="COG1874">
    <property type="taxonomic scope" value="Bacteria"/>
</dbReference>